<dbReference type="InterPro" id="IPR040891">
    <property type="entry name" value="HEPN_SAV_6107"/>
</dbReference>
<evidence type="ECO:0000313" key="4">
    <source>
        <dbReference type="Proteomes" id="UP000076947"/>
    </source>
</evidence>
<dbReference type="AlphaFoldDB" id="A0A177ISV3"/>
<dbReference type="RefSeq" id="WP_066838153.1">
    <property type="nucleotide sequence ID" value="NZ_LSTQ01000005.1"/>
</dbReference>
<reference evidence="4" key="1">
    <citation type="submission" date="2016-02" db="EMBL/GenBank/DDBJ databases">
        <authorList>
            <person name="Kaur G."/>
            <person name="Nair G.R."/>
            <person name="Mayilraj S."/>
        </authorList>
    </citation>
    <scope>NUCLEOTIDE SEQUENCE [LARGE SCALE GENOMIC DNA]</scope>
    <source>
        <strain evidence="4">GA-15</strain>
    </source>
</reference>
<dbReference type="Proteomes" id="UP000076947">
    <property type="component" value="Unassembled WGS sequence"/>
</dbReference>
<feature type="region of interest" description="Disordered" evidence="1">
    <location>
        <begin position="1"/>
        <end position="21"/>
    </location>
</feature>
<comment type="caution">
    <text evidence="3">The sequence shown here is derived from an EMBL/GenBank/DDBJ whole genome shotgun (WGS) entry which is preliminary data.</text>
</comment>
<dbReference type="OrthoDB" id="4421226at2"/>
<evidence type="ECO:0000256" key="1">
    <source>
        <dbReference type="SAM" id="MobiDB-lite"/>
    </source>
</evidence>
<organism evidence="3 4">
    <name type="scientific">Corynebacterium stationis</name>
    <dbReference type="NCBI Taxonomy" id="1705"/>
    <lineage>
        <taxon>Bacteria</taxon>
        <taxon>Bacillati</taxon>
        <taxon>Actinomycetota</taxon>
        <taxon>Actinomycetes</taxon>
        <taxon>Mycobacteriales</taxon>
        <taxon>Corynebacteriaceae</taxon>
        <taxon>Corynebacterium</taxon>
    </lineage>
</organism>
<protein>
    <recommendedName>
        <fullName evidence="2">SAV-6107-like HEPN domain-containing protein</fullName>
    </recommendedName>
</protein>
<feature type="domain" description="SAV-6107-like HEPN" evidence="2">
    <location>
        <begin position="48"/>
        <end position="134"/>
    </location>
</feature>
<accession>A0A177ISV3</accession>
<sequence>MGQVISATARRVQRQGGQGSKRQRFLTQAALLLADARADAANGRMDQALEKAYQAGLRTAGACVAASATVSRRRRLPTSAWDQLSLVGAEEEEWADSFRAYSRTRSRLASGIDREVADKVVFDLMDLAARFLEMAETGTHDFDGVGGQAA</sequence>
<evidence type="ECO:0000313" key="3">
    <source>
        <dbReference type="EMBL" id="OAH31341.1"/>
    </source>
</evidence>
<keyword evidence="4" id="KW-1185">Reference proteome</keyword>
<evidence type="ECO:0000259" key="2">
    <source>
        <dbReference type="Pfam" id="PF18726"/>
    </source>
</evidence>
<gene>
    <name evidence="3" type="ORF">AYJ05_10845</name>
</gene>
<proteinExistence type="predicted"/>
<name>A0A177ISV3_9CORY</name>
<dbReference type="EMBL" id="LSTQ01000005">
    <property type="protein sequence ID" value="OAH31341.1"/>
    <property type="molecule type" value="Genomic_DNA"/>
</dbReference>
<dbReference type="STRING" id="1705.CA21670_04070"/>
<dbReference type="Pfam" id="PF18726">
    <property type="entry name" value="HEPN_SAV_6107"/>
    <property type="match status" value="1"/>
</dbReference>